<proteinExistence type="predicted"/>
<sequence length="114" mass="12263">MYFVVEKDRVVALDISEALREYRENAAVHVFETVQKARTGVLSLGTPQAAVVSLSSLTEIEPEELSAIGEISQHVVLIVDSEEALTALPPNCIIVVRPFGSSTLAAALLRLSSD</sequence>
<comment type="caution">
    <text evidence="1">The sequence shown here is derived from an EMBL/GenBank/DDBJ whole genome shotgun (WGS) entry which is preliminary data.</text>
</comment>
<evidence type="ECO:0000313" key="1">
    <source>
        <dbReference type="EMBL" id="TMV11564.1"/>
    </source>
</evidence>
<organism evidence="1 2">
    <name type="scientific">Arenibacterium halophilum</name>
    <dbReference type="NCBI Taxonomy" id="2583821"/>
    <lineage>
        <taxon>Bacteria</taxon>
        <taxon>Pseudomonadati</taxon>
        <taxon>Pseudomonadota</taxon>
        <taxon>Alphaproteobacteria</taxon>
        <taxon>Rhodobacterales</taxon>
        <taxon>Paracoccaceae</taxon>
        <taxon>Arenibacterium</taxon>
    </lineage>
</organism>
<keyword evidence="2" id="KW-1185">Reference proteome</keyword>
<protein>
    <submittedName>
        <fullName evidence="1">Uncharacterized protein</fullName>
    </submittedName>
</protein>
<accession>A0ABY2X717</accession>
<reference evidence="1 2" key="1">
    <citation type="submission" date="2019-05" db="EMBL/GenBank/DDBJ databases">
        <title>Marivita sp. nov. isolated from sea sediment.</title>
        <authorList>
            <person name="Kim W."/>
        </authorList>
    </citation>
    <scope>NUCLEOTIDE SEQUENCE [LARGE SCALE GENOMIC DNA]</scope>
    <source>
        <strain evidence="1 2">CAU 1492</strain>
    </source>
</reference>
<dbReference type="RefSeq" id="WP_138864629.1">
    <property type="nucleotide sequence ID" value="NZ_VCPC01000003.1"/>
</dbReference>
<dbReference type="Proteomes" id="UP001191082">
    <property type="component" value="Unassembled WGS sequence"/>
</dbReference>
<name>A0ABY2X717_9RHOB</name>
<evidence type="ECO:0000313" key="2">
    <source>
        <dbReference type="Proteomes" id="UP001191082"/>
    </source>
</evidence>
<gene>
    <name evidence="1" type="ORF">FGK64_14905</name>
</gene>
<dbReference type="EMBL" id="VCPC01000003">
    <property type="protein sequence ID" value="TMV11564.1"/>
    <property type="molecule type" value="Genomic_DNA"/>
</dbReference>